<evidence type="ECO:0000313" key="3">
    <source>
        <dbReference type="EMBL" id="KAF2405428.1"/>
    </source>
</evidence>
<keyword evidence="2" id="KW-0732">Signal</keyword>
<feature type="signal peptide" evidence="2">
    <location>
        <begin position="1"/>
        <end position="21"/>
    </location>
</feature>
<feature type="region of interest" description="Disordered" evidence="1">
    <location>
        <begin position="480"/>
        <end position="534"/>
    </location>
</feature>
<feature type="compositionally biased region" description="Pro residues" evidence="1">
    <location>
        <begin position="507"/>
        <end position="527"/>
    </location>
</feature>
<dbReference type="AlphaFoldDB" id="A0A6G1IAV1"/>
<feature type="chain" id="PRO_5026006942" evidence="2">
    <location>
        <begin position="22"/>
        <end position="611"/>
    </location>
</feature>
<evidence type="ECO:0000313" key="4">
    <source>
        <dbReference type="Proteomes" id="UP000799640"/>
    </source>
</evidence>
<proteinExistence type="predicted"/>
<reference evidence="3" key="1">
    <citation type="journal article" date="2020" name="Stud. Mycol.">
        <title>101 Dothideomycetes genomes: a test case for predicting lifestyles and emergence of pathogens.</title>
        <authorList>
            <person name="Haridas S."/>
            <person name="Albert R."/>
            <person name="Binder M."/>
            <person name="Bloem J."/>
            <person name="Labutti K."/>
            <person name="Salamov A."/>
            <person name="Andreopoulos B."/>
            <person name="Baker S."/>
            <person name="Barry K."/>
            <person name="Bills G."/>
            <person name="Bluhm B."/>
            <person name="Cannon C."/>
            <person name="Castanera R."/>
            <person name="Culley D."/>
            <person name="Daum C."/>
            <person name="Ezra D."/>
            <person name="Gonzalez J."/>
            <person name="Henrissat B."/>
            <person name="Kuo A."/>
            <person name="Liang C."/>
            <person name="Lipzen A."/>
            <person name="Lutzoni F."/>
            <person name="Magnuson J."/>
            <person name="Mondo S."/>
            <person name="Nolan M."/>
            <person name="Ohm R."/>
            <person name="Pangilinan J."/>
            <person name="Park H.-J."/>
            <person name="Ramirez L."/>
            <person name="Alfaro M."/>
            <person name="Sun H."/>
            <person name="Tritt A."/>
            <person name="Yoshinaga Y."/>
            <person name="Zwiers L.-H."/>
            <person name="Turgeon B."/>
            <person name="Goodwin S."/>
            <person name="Spatafora J."/>
            <person name="Crous P."/>
            <person name="Grigoriev I."/>
        </authorList>
    </citation>
    <scope>NUCLEOTIDE SEQUENCE</scope>
    <source>
        <strain evidence="3">CBS 262.69</strain>
    </source>
</reference>
<evidence type="ECO:0000256" key="2">
    <source>
        <dbReference type="SAM" id="SignalP"/>
    </source>
</evidence>
<evidence type="ECO:0000256" key="1">
    <source>
        <dbReference type="SAM" id="MobiDB-lite"/>
    </source>
</evidence>
<gene>
    <name evidence="3" type="ORF">EJ06DRAFT_545922</name>
</gene>
<organism evidence="3 4">
    <name type="scientific">Trichodelitschia bisporula</name>
    <dbReference type="NCBI Taxonomy" id="703511"/>
    <lineage>
        <taxon>Eukaryota</taxon>
        <taxon>Fungi</taxon>
        <taxon>Dikarya</taxon>
        <taxon>Ascomycota</taxon>
        <taxon>Pezizomycotina</taxon>
        <taxon>Dothideomycetes</taxon>
        <taxon>Dothideomycetes incertae sedis</taxon>
        <taxon>Phaeotrichales</taxon>
        <taxon>Phaeotrichaceae</taxon>
        <taxon>Trichodelitschia</taxon>
    </lineage>
</organism>
<name>A0A6G1IAV1_9PEZI</name>
<protein>
    <submittedName>
        <fullName evidence="3">Uncharacterized protein</fullName>
    </submittedName>
</protein>
<keyword evidence="4" id="KW-1185">Reference proteome</keyword>
<accession>A0A6G1IAV1</accession>
<dbReference type="Proteomes" id="UP000799640">
    <property type="component" value="Unassembled WGS sequence"/>
</dbReference>
<sequence length="611" mass="64815">MARLGPIQMWLLTVLTVTARATDIPPYPLPQNTTSNENTTGQVLPEWTAETPGNGSIGYREPWSTAVPEWITKGSGSDIIASSVSWQTEGLEWTKAPGSDIIAPYVSWRTGASCDATNWDTVDSFGVVSFSTQCTAFVKPVPLTTLTLALSIHPACPDLGEPFLNTMEPCYTTSTMWIPTPFSTSVACGTLTYFTGDILPTPTTYIPAVYTTMITPPSLQPNYPLNCDLAAPEDAVVSAAEWDAWYASPASAPLPRFCLNLDGPGQYGCNLRGEDVEVWHFGADPAAVAGRDMCAHSPTPLTGTRTVPRTGSVVTAGTTLWASLAYVRIATLIALRVGPPRWEASRTDVLIALPSSALSTLRFNARPERLNFADLAPPVPFSALNAAYEGTAPRPRDPGENIWGFQQTVKAAGLGPALESWTDWLAYNGHYLYAIALSNDIIPTLWPEWADCTWNTIFRLVDPPRVFSTADVQALPSALAPTPGVGSLAASDEPGLDDVPEARPGSVPLPGPGPTLAPGPRAQPEPAAPSARPRGDITLASGAAVTANGVVLSAGTAGVVLTAVDWARGCLEGRMLVGVAVRVAGEDKGEEGRAERWEAEVRVEGRVELAV</sequence>
<dbReference type="EMBL" id="ML996687">
    <property type="protein sequence ID" value="KAF2405428.1"/>
    <property type="molecule type" value="Genomic_DNA"/>
</dbReference>